<name>A0A5B7DZR6_PORTR</name>
<keyword evidence="3" id="KW-1185">Reference proteome</keyword>
<dbReference type="AlphaFoldDB" id="A0A5B7DZR6"/>
<gene>
    <name evidence="2" type="ORF">E2C01_020141</name>
</gene>
<proteinExistence type="predicted"/>
<organism evidence="2 3">
    <name type="scientific">Portunus trituberculatus</name>
    <name type="common">Swimming crab</name>
    <name type="synonym">Neptunus trituberculatus</name>
    <dbReference type="NCBI Taxonomy" id="210409"/>
    <lineage>
        <taxon>Eukaryota</taxon>
        <taxon>Metazoa</taxon>
        <taxon>Ecdysozoa</taxon>
        <taxon>Arthropoda</taxon>
        <taxon>Crustacea</taxon>
        <taxon>Multicrustacea</taxon>
        <taxon>Malacostraca</taxon>
        <taxon>Eumalacostraca</taxon>
        <taxon>Eucarida</taxon>
        <taxon>Decapoda</taxon>
        <taxon>Pleocyemata</taxon>
        <taxon>Brachyura</taxon>
        <taxon>Eubrachyura</taxon>
        <taxon>Portunoidea</taxon>
        <taxon>Portunidae</taxon>
        <taxon>Portuninae</taxon>
        <taxon>Portunus</taxon>
    </lineage>
</organism>
<dbReference type="Proteomes" id="UP000324222">
    <property type="component" value="Unassembled WGS sequence"/>
</dbReference>
<feature type="region of interest" description="Disordered" evidence="1">
    <location>
        <begin position="1"/>
        <end position="21"/>
    </location>
</feature>
<sequence>MCMRKWLASGGREGGRKRTTEAAKPLDTMVVGRETKSFNVDLPGLARVTRLTVCCLELHPVKFGDNRLLPHSNTGARVVTIYTFCSVASRTLLTYPPSLSTQATPFQATLHLRPATLSPYSLHACRLGLVYIMPLLFPATPCLCTPCLPRSFLTRLHQKPFRITSQPRRASGQRGGEAERVPQFISDVVQTRAGKGKGRGVLEHEAASDSICCVNATNGGKDE</sequence>
<evidence type="ECO:0000313" key="3">
    <source>
        <dbReference type="Proteomes" id="UP000324222"/>
    </source>
</evidence>
<protein>
    <submittedName>
        <fullName evidence="2">Uncharacterized protein</fullName>
    </submittedName>
</protein>
<comment type="caution">
    <text evidence="2">The sequence shown here is derived from an EMBL/GenBank/DDBJ whole genome shotgun (WGS) entry which is preliminary data.</text>
</comment>
<dbReference type="EMBL" id="VSRR010001679">
    <property type="protein sequence ID" value="MPC26988.1"/>
    <property type="molecule type" value="Genomic_DNA"/>
</dbReference>
<accession>A0A5B7DZR6</accession>
<evidence type="ECO:0000313" key="2">
    <source>
        <dbReference type="EMBL" id="MPC26988.1"/>
    </source>
</evidence>
<reference evidence="2 3" key="1">
    <citation type="submission" date="2019-05" db="EMBL/GenBank/DDBJ databases">
        <title>Another draft genome of Portunus trituberculatus and its Hox gene families provides insights of decapod evolution.</title>
        <authorList>
            <person name="Jeong J.-H."/>
            <person name="Song I."/>
            <person name="Kim S."/>
            <person name="Choi T."/>
            <person name="Kim D."/>
            <person name="Ryu S."/>
            <person name="Kim W."/>
        </authorList>
    </citation>
    <scope>NUCLEOTIDE SEQUENCE [LARGE SCALE GENOMIC DNA]</scope>
    <source>
        <tissue evidence="2">Muscle</tissue>
    </source>
</reference>
<evidence type="ECO:0000256" key="1">
    <source>
        <dbReference type="SAM" id="MobiDB-lite"/>
    </source>
</evidence>